<dbReference type="Proteomes" id="UP000708208">
    <property type="component" value="Unassembled WGS sequence"/>
</dbReference>
<dbReference type="AlphaFoldDB" id="A0A8J2PCE9"/>
<evidence type="ECO:0000256" key="1">
    <source>
        <dbReference type="SAM" id="Phobius"/>
    </source>
</evidence>
<evidence type="ECO:0000313" key="2">
    <source>
        <dbReference type="EMBL" id="CAG7816103.1"/>
    </source>
</evidence>
<keyword evidence="1" id="KW-0472">Membrane</keyword>
<sequence>NQVNANYFGFSGYFFTVTYEFLGGVIGIIVTYAFIIGQQFSNSAFVVAA</sequence>
<comment type="caution">
    <text evidence="2">The sequence shown here is derived from an EMBL/GenBank/DDBJ whole genome shotgun (WGS) entry which is preliminary data.</text>
</comment>
<evidence type="ECO:0000313" key="3">
    <source>
        <dbReference type="Proteomes" id="UP000708208"/>
    </source>
</evidence>
<gene>
    <name evidence="2" type="ORF">AFUS01_LOCUS26737</name>
</gene>
<keyword evidence="1" id="KW-0812">Transmembrane</keyword>
<accession>A0A8J2PCE9</accession>
<reference evidence="2" key="1">
    <citation type="submission" date="2021-06" db="EMBL/GenBank/DDBJ databases">
        <authorList>
            <person name="Hodson N. C."/>
            <person name="Mongue J. A."/>
            <person name="Jaron S. K."/>
        </authorList>
    </citation>
    <scope>NUCLEOTIDE SEQUENCE</scope>
</reference>
<keyword evidence="3" id="KW-1185">Reference proteome</keyword>
<keyword evidence="1" id="KW-1133">Transmembrane helix</keyword>
<organism evidence="2 3">
    <name type="scientific">Allacma fusca</name>
    <dbReference type="NCBI Taxonomy" id="39272"/>
    <lineage>
        <taxon>Eukaryota</taxon>
        <taxon>Metazoa</taxon>
        <taxon>Ecdysozoa</taxon>
        <taxon>Arthropoda</taxon>
        <taxon>Hexapoda</taxon>
        <taxon>Collembola</taxon>
        <taxon>Symphypleona</taxon>
        <taxon>Sminthuridae</taxon>
        <taxon>Allacma</taxon>
    </lineage>
</organism>
<name>A0A8J2PCE9_9HEXA</name>
<feature type="transmembrane region" description="Helical" evidence="1">
    <location>
        <begin position="12"/>
        <end position="35"/>
    </location>
</feature>
<feature type="non-terminal residue" evidence="2">
    <location>
        <position position="1"/>
    </location>
</feature>
<proteinExistence type="predicted"/>
<dbReference type="EMBL" id="CAJVCH010361028">
    <property type="protein sequence ID" value="CAG7816103.1"/>
    <property type="molecule type" value="Genomic_DNA"/>
</dbReference>
<protein>
    <submittedName>
        <fullName evidence="2">Uncharacterized protein</fullName>
    </submittedName>
</protein>